<comment type="subcellular location">
    <subcellularLocation>
        <location evidence="7">Cell membrane</location>
        <topology evidence="7">Multi-pass membrane protein</topology>
    </subcellularLocation>
</comment>
<evidence type="ECO:0000256" key="6">
    <source>
        <dbReference type="ARBA" id="ARBA00023136"/>
    </source>
</evidence>
<dbReference type="PANTHER" id="PTHR30589">
    <property type="entry name" value="PROLIPOPROTEIN DIACYLGLYCERYL TRANSFERASE"/>
    <property type="match status" value="1"/>
</dbReference>
<gene>
    <name evidence="7" type="primary">lgt</name>
    <name evidence="8" type="ORF">SAMN05444355_104115</name>
</gene>
<keyword evidence="5 7" id="KW-1133">Transmembrane helix</keyword>
<dbReference type="GO" id="GO:0005886">
    <property type="term" value="C:plasma membrane"/>
    <property type="evidence" value="ECO:0007669"/>
    <property type="project" value="UniProtKB-SubCell"/>
</dbReference>
<feature type="binding site" evidence="7">
    <location>
        <position position="152"/>
    </location>
    <ligand>
        <name>a 1,2-diacyl-sn-glycero-3-phospho-(1'-sn-glycerol)</name>
        <dbReference type="ChEBI" id="CHEBI:64716"/>
    </ligand>
</feature>
<evidence type="ECO:0000256" key="5">
    <source>
        <dbReference type="ARBA" id="ARBA00022989"/>
    </source>
</evidence>
<protein>
    <recommendedName>
        <fullName evidence="7">Phosphatidylglycerol--prolipoprotein diacylglyceryl transferase</fullName>
        <ecNumber evidence="7">2.5.1.145</ecNumber>
    </recommendedName>
</protein>
<dbReference type="RefSeq" id="WP_074722877.1">
    <property type="nucleotide sequence ID" value="NZ_CBCRVS010000019.1"/>
</dbReference>
<dbReference type="NCBIfam" id="TIGR00544">
    <property type="entry name" value="lgt"/>
    <property type="match status" value="1"/>
</dbReference>
<dbReference type="HAMAP" id="MF_01147">
    <property type="entry name" value="Lgt"/>
    <property type="match status" value="1"/>
</dbReference>
<evidence type="ECO:0000256" key="7">
    <source>
        <dbReference type="HAMAP-Rule" id="MF_01147"/>
    </source>
</evidence>
<comment type="pathway">
    <text evidence="7">Protein modification; lipoprotein biosynthesis (diacylglyceryl transfer).</text>
</comment>
<dbReference type="UniPathway" id="UPA00664"/>
<dbReference type="EC" id="2.5.1.145" evidence="7"/>
<name>A0A1H9IUI9_FLAFI</name>
<proteinExistence type="inferred from homology"/>
<dbReference type="GO" id="GO:0008961">
    <property type="term" value="F:phosphatidylglycerol-prolipoprotein diacylglyceryl transferase activity"/>
    <property type="evidence" value="ECO:0007669"/>
    <property type="project" value="UniProtKB-UniRule"/>
</dbReference>
<evidence type="ECO:0000256" key="2">
    <source>
        <dbReference type="ARBA" id="ARBA00022475"/>
    </source>
</evidence>
<feature type="transmembrane region" description="Helical" evidence="7">
    <location>
        <begin position="99"/>
        <end position="126"/>
    </location>
</feature>
<dbReference type="PANTHER" id="PTHR30589:SF0">
    <property type="entry name" value="PHOSPHATIDYLGLYCEROL--PROLIPOPROTEIN DIACYLGLYCERYL TRANSFERASE"/>
    <property type="match status" value="1"/>
</dbReference>
<accession>A0A1H9IUI9</accession>
<feature type="transmembrane region" description="Helical" evidence="7">
    <location>
        <begin position="58"/>
        <end position="79"/>
    </location>
</feature>
<dbReference type="InterPro" id="IPR001640">
    <property type="entry name" value="Lgt"/>
</dbReference>
<dbReference type="OrthoDB" id="871140at2"/>
<keyword evidence="4 7" id="KW-0812">Transmembrane</keyword>
<comment type="catalytic activity">
    <reaction evidence="7">
        <text>L-cysteinyl-[prolipoprotein] + a 1,2-diacyl-sn-glycero-3-phospho-(1'-sn-glycerol) = an S-1,2-diacyl-sn-glyceryl-L-cysteinyl-[prolipoprotein] + sn-glycerol 1-phosphate + H(+)</text>
        <dbReference type="Rhea" id="RHEA:56712"/>
        <dbReference type="Rhea" id="RHEA-COMP:14679"/>
        <dbReference type="Rhea" id="RHEA-COMP:14680"/>
        <dbReference type="ChEBI" id="CHEBI:15378"/>
        <dbReference type="ChEBI" id="CHEBI:29950"/>
        <dbReference type="ChEBI" id="CHEBI:57685"/>
        <dbReference type="ChEBI" id="CHEBI:64716"/>
        <dbReference type="ChEBI" id="CHEBI:140658"/>
        <dbReference type="EC" id="2.5.1.145"/>
    </reaction>
</comment>
<keyword evidence="3 7" id="KW-0808">Transferase</keyword>
<dbReference type="Pfam" id="PF01790">
    <property type="entry name" value="LGT"/>
    <property type="match status" value="1"/>
</dbReference>
<feature type="transmembrane region" description="Helical" evidence="7">
    <location>
        <begin position="186"/>
        <end position="203"/>
    </location>
</feature>
<comment type="function">
    <text evidence="7">Catalyzes the transfer of the diacylglyceryl group from phosphatidylglycerol to the sulfhydryl group of the N-terminal cysteine of a prolipoprotein, the first step in the formation of mature lipoproteins.</text>
</comment>
<evidence type="ECO:0000256" key="1">
    <source>
        <dbReference type="ARBA" id="ARBA00007150"/>
    </source>
</evidence>
<dbReference type="Proteomes" id="UP000183658">
    <property type="component" value="Unassembled WGS sequence"/>
</dbReference>
<comment type="similarity">
    <text evidence="1 7">Belongs to the Lgt family.</text>
</comment>
<dbReference type="GO" id="GO:0042158">
    <property type="term" value="P:lipoprotein biosynthetic process"/>
    <property type="evidence" value="ECO:0007669"/>
    <property type="project" value="UniProtKB-UniRule"/>
</dbReference>
<feature type="transmembrane region" description="Helical" evidence="7">
    <location>
        <begin position="133"/>
        <end position="153"/>
    </location>
</feature>
<keyword evidence="6 7" id="KW-0472">Membrane</keyword>
<organism evidence="8 9">
    <name type="scientific">Flavobacterium frigoris</name>
    <dbReference type="NCBI Taxonomy" id="229204"/>
    <lineage>
        <taxon>Bacteria</taxon>
        <taxon>Pseudomonadati</taxon>
        <taxon>Bacteroidota</taxon>
        <taxon>Flavobacteriia</taxon>
        <taxon>Flavobacteriales</taxon>
        <taxon>Flavobacteriaceae</taxon>
        <taxon>Flavobacterium</taxon>
    </lineage>
</organism>
<evidence type="ECO:0000313" key="9">
    <source>
        <dbReference type="Proteomes" id="UP000183658"/>
    </source>
</evidence>
<reference evidence="9" key="1">
    <citation type="submission" date="2016-10" db="EMBL/GenBank/DDBJ databases">
        <authorList>
            <person name="Varghese N."/>
            <person name="Submissions S."/>
        </authorList>
    </citation>
    <scope>NUCLEOTIDE SEQUENCE [LARGE SCALE GENOMIC DNA]</scope>
    <source>
        <strain evidence="9">DSM 15719</strain>
    </source>
</reference>
<evidence type="ECO:0000256" key="4">
    <source>
        <dbReference type="ARBA" id="ARBA00022692"/>
    </source>
</evidence>
<dbReference type="EMBL" id="FOFZ01000004">
    <property type="protein sequence ID" value="SEQ78178.1"/>
    <property type="molecule type" value="Genomic_DNA"/>
</dbReference>
<keyword evidence="2 7" id="KW-1003">Cell membrane</keyword>
<feature type="transmembrane region" description="Helical" evidence="7">
    <location>
        <begin position="251"/>
        <end position="269"/>
    </location>
</feature>
<keyword evidence="9" id="KW-1185">Reference proteome</keyword>
<evidence type="ECO:0000256" key="3">
    <source>
        <dbReference type="ARBA" id="ARBA00022679"/>
    </source>
</evidence>
<evidence type="ECO:0000313" key="8">
    <source>
        <dbReference type="EMBL" id="SEQ78178.1"/>
    </source>
</evidence>
<feature type="transmembrane region" description="Helical" evidence="7">
    <location>
        <begin position="25"/>
        <end position="46"/>
    </location>
</feature>
<keyword evidence="8" id="KW-0449">Lipoprotein</keyword>
<dbReference type="AlphaFoldDB" id="A0A1H9IUI9"/>
<sequence>MTDKIIYWNTDSTIFWITDSFPLKYYGILFAIGILLAYSIVKKIFIKEKVSVEILDSLLVYIIFGTILGARLGHCLFYEPSYFFHHPMEILLPIKKIAGVYKFIGFQGLASHGGIIGVLISILLFYRKNNINLFWLLDRIAIAAPVAATFIRLGNFMNSEIYGKPTNGNWGIVFQKDDLIPRHPTQLYEAFSYFLIFILLQFLYKSNYTKKGDGLLFGIFLVLLFSARLIIEFFKENQEAFENQMPLNMGQILSIPFIIFGALLILWRLKTRQVNPIV</sequence>
<feature type="transmembrane region" description="Helical" evidence="7">
    <location>
        <begin position="215"/>
        <end position="231"/>
    </location>
</feature>
<dbReference type="PROSITE" id="PS01311">
    <property type="entry name" value="LGT"/>
    <property type="match status" value="1"/>
</dbReference>